<evidence type="ECO:0000313" key="4">
    <source>
        <dbReference type="Proteomes" id="UP000594454"/>
    </source>
</evidence>
<protein>
    <submittedName>
        <fullName evidence="3">Uncharacterized protein</fullName>
    </submittedName>
</protein>
<evidence type="ECO:0000256" key="1">
    <source>
        <dbReference type="SAM" id="MobiDB-lite"/>
    </source>
</evidence>
<keyword evidence="2" id="KW-0812">Transmembrane</keyword>
<proteinExistence type="predicted"/>
<feature type="region of interest" description="Disordered" evidence="1">
    <location>
        <begin position="1"/>
        <end position="21"/>
    </location>
</feature>
<keyword evidence="2" id="KW-0472">Membrane</keyword>
<keyword evidence="2" id="KW-1133">Transmembrane helix</keyword>
<dbReference type="Proteomes" id="UP000594454">
    <property type="component" value="Chromosome 1"/>
</dbReference>
<evidence type="ECO:0000256" key="2">
    <source>
        <dbReference type="SAM" id="Phobius"/>
    </source>
</evidence>
<dbReference type="EMBL" id="LR899009">
    <property type="protein sequence ID" value="CAD7076851.1"/>
    <property type="molecule type" value="Genomic_DNA"/>
</dbReference>
<keyword evidence="4" id="KW-1185">Reference proteome</keyword>
<feature type="transmembrane region" description="Helical" evidence="2">
    <location>
        <begin position="39"/>
        <end position="68"/>
    </location>
</feature>
<dbReference type="InParanoid" id="A0A7R8U9X2"/>
<accession>A0A7R8U9X2</accession>
<dbReference type="AlphaFoldDB" id="A0A7R8U9X2"/>
<name>A0A7R8U9X2_HERIL</name>
<evidence type="ECO:0000313" key="3">
    <source>
        <dbReference type="EMBL" id="CAD7076851.1"/>
    </source>
</evidence>
<organism evidence="3 4">
    <name type="scientific">Hermetia illucens</name>
    <name type="common">Black soldier fly</name>
    <dbReference type="NCBI Taxonomy" id="343691"/>
    <lineage>
        <taxon>Eukaryota</taxon>
        <taxon>Metazoa</taxon>
        <taxon>Ecdysozoa</taxon>
        <taxon>Arthropoda</taxon>
        <taxon>Hexapoda</taxon>
        <taxon>Insecta</taxon>
        <taxon>Pterygota</taxon>
        <taxon>Neoptera</taxon>
        <taxon>Endopterygota</taxon>
        <taxon>Diptera</taxon>
        <taxon>Brachycera</taxon>
        <taxon>Stratiomyomorpha</taxon>
        <taxon>Stratiomyidae</taxon>
        <taxon>Hermetiinae</taxon>
        <taxon>Hermetia</taxon>
    </lineage>
</organism>
<sequence>MTDIDKPQLEAASPEDDKDELYSEPTVLKRLRSARRGEACAIASFGAAATLFFVCLLVLSALFVVHLADRTLRPRSV</sequence>
<gene>
    <name evidence="3" type="ORF">HERILL_LOCUS242</name>
</gene>
<reference evidence="3 4" key="1">
    <citation type="submission" date="2020-11" db="EMBL/GenBank/DDBJ databases">
        <authorList>
            <person name="Wallbank WR R."/>
            <person name="Pardo Diaz C."/>
            <person name="Kozak K."/>
            <person name="Martin S."/>
            <person name="Jiggins C."/>
            <person name="Moest M."/>
            <person name="Warren A I."/>
            <person name="Generalovic N T."/>
            <person name="Byers J.R.P. K."/>
            <person name="Montejo-Kovacevich G."/>
            <person name="Yen C E."/>
        </authorList>
    </citation>
    <scope>NUCLEOTIDE SEQUENCE [LARGE SCALE GENOMIC DNA]</scope>
</reference>